<comment type="caution">
    <text evidence="8">The sequence shown here is derived from an EMBL/GenBank/DDBJ whole genome shotgun (WGS) entry which is preliminary data.</text>
</comment>
<organism evidence="8">
    <name type="scientific">bioreactor metagenome</name>
    <dbReference type="NCBI Taxonomy" id="1076179"/>
    <lineage>
        <taxon>unclassified sequences</taxon>
        <taxon>metagenomes</taxon>
        <taxon>ecological metagenomes</taxon>
    </lineage>
</organism>
<evidence type="ECO:0000256" key="1">
    <source>
        <dbReference type="ARBA" id="ARBA00004141"/>
    </source>
</evidence>
<evidence type="ECO:0000256" key="6">
    <source>
        <dbReference type="ARBA" id="ARBA00023136"/>
    </source>
</evidence>
<dbReference type="PANTHER" id="PTHR43829">
    <property type="entry name" value="AQUAPORIN OR AQUAGLYCEROPORIN RELATED"/>
    <property type="match status" value="1"/>
</dbReference>
<proteinExistence type="inferred from homology"/>
<feature type="transmembrane region" description="Helical" evidence="7">
    <location>
        <begin position="258"/>
        <end position="280"/>
    </location>
</feature>
<protein>
    <submittedName>
        <fullName evidence="8">Glycerol uptake facilitator protein</fullName>
    </submittedName>
</protein>
<dbReference type="GO" id="GO:0015250">
    <property type="term" value="F:water channel activity"/>
    <property type="evidence" value="ECO:0007669"/>
    <property type="project" value="TreeGrafter"/>
</dbReference>
<keyword evidence="6 7" id="KW-0472">Membrane</keyword>
<sequence>MDAAWLMVYGHLSITINNNEGVLPMKYQRDFLGELLGTFLLVLFGCGSVAVSVLFNSHTGLLQIGIIWGIGVSLAIYATRHLSCAHLNPAVTLAMVATKRMTVKKLPIYLMGQFLGAFCAGLLIYVLFNPSIVALESAQQIVRGTPESMSIAKMFGEYYQLPGSTAVVSMPLAIGAEIVGTFLLVLMIFSLTEGCNLGRPDNNLAPLFIGLTVTSVLCLIAPLTQAGLNPARDFGPRLVAWIFGWGAAAFPDQSGGFFFVYILAPVLGGLAAGLLFTWVLEPLMRKTESQCCEEELAERVSPSLN</sequence>
<comment type="subcellular location">
    <subcellularLocation>
        <location evidence="1">Membrane</location>
        <topology evidence="1">Multi-pass membrane protein</topology>
    </subcellularLocation>
</comment>
<comment type="similarity">
    <text evidence="2">Belongs to the MIP/aquaporin (TC 1.A.8) family.</text>
</comment>
<feature type="transmembrane region" description="Helical" evidence="7">
    <location>
        <begin position="61"/>
        <end position="79"/>
    </location>
</feature>
<evidence type="ECO:0000256" key="7">
    <source>
        <dbReference type="SAM" id="Phobius"/>
    </source>
</evidence>
<accession>A0A644TDM3</accession>
<dbReference type="Pfam" id="PF00230">
    <property type="entry name" value="MIP"/>
    <property type="match status" value="1"/>
</dbReference>
<name>A0A644TDM3_9ZZZZ</name>
<dbReference type="PROSITE" id="PS00221">
    <property type="entry name" value="MIP"/>
    <property type="match status" value="1"/>
</dbReference>
<feature type="transmembrane region" description="Helical" evidence="7">
    <location>
        <begin position="204"/>
        <end position="224"/>
    </location>
</feature>
<dbReference type="InterPro" id="IPR050363">
    <property type="entry name" value="MIP/Aquaporin"/>
</dbReference>
<evidence type="ECO:0000256" key="4">
    <source>
        <dbReference type="ARBA" id="ARBA00022692"/>
    </source>
</evidence>
<evidence type="ECO:0000256" key="3">
    <source>
        <dbReference type="ARBA" id="ARBA00022448"/>
    </source>
</evidence>
<dbReference type="AlphaFoldDB" id="A0A644TDM3"/>
<evidence type="ECO:0000256" key="2">
    <source>
        <dbReference type="ARBA" id="ARBA00006175"/>
    </source>
</evidence>
<dbReference type="EMBL" id="VSSQ01000027">
    <property type="protein sequence ID" value="MPL65065.1"/>
    <property type="molecule type" value="Genomic_DNA"/>
</dbReference>
<reference evidence="8" key="1">
    <citation type="submission" date="2019-08" db="EMBL/GenBank/DDBJ databases">
        <authorList>
            <person name="Kucharzyk K."/>
            <person name="Murdoch R.W."/>
            <person name="Higgins S."/>
            <person name="Loffler F."/>
        </authorList>
    </citation>
    <scope>NUCLEOTIDE SEQUENCE</scope>
</reference>
<keyword evidence="4 7" id="KW-0812">Transmembrane</keyword>
<keyword evidence="5 7" id="KW-1133">Transmembrane helix</keyword>
<feature type="transmembrane region" description="Helical" evidence="7">
    <location>
        <begin position="172"/>
        <end position="192"/>
    </location>
</feature>
<keyword evidence="3" id="KW-0813">Transport</keyword>
<dbReference type="NCBIfam" id="TIGR00861">
    <property type="entry name" value="MIP"/>
    <property type="match status" value="1"/>
</dbReference>
<feature type="transmembrane region" description="Helical" evidence="7">
    <location>
        <begin position="108"/>
        <end position="128"/>
    </location>
</feature>
<dbReference type="GO" id="GO:0005886">
    <property type="term" value="C:plasma membrane"/>
    <property type="evidence" value="ECO:0007669"/>
    <property type="project" value="TreeGrafter"/>
</dbReference>
<evidence type="ECO:0000313" key="8">
    <source>
        <dbReference type="EMBL" id="MPL65065.1"/>
    </source>
</evidence>
<feature type="transmembrane region" description="Helical" evidence="7">
    <location>
        <begin position="35"/>
        <end position="55"/>
    </location>
</feature>
<dbReference type="CDD" id="cd00333">
    <property type="entry name" value="MIP"/>
    <property type="match status" value="1"/>
</dbReference>
<dbReference type="PRINTS" id="PR00783">
    <property type="entry name" value="MINTRINSICP"/>
</dbReference>
<gene>
    <name evidence="8" type="primary">glpF_1</name>
    <name evidence="8" type="ORF">SDC9_10728</name>
</gene>
<dbReference type="PANTHER" id="PTHR43829:SF9">
    <property type="entry name" value="AQUAPORIN-9"/>
    <property type="match status" value="1"/>
</dbReference>
<dbReference type="GO" id="GO:0015254">
    <property type="term" value="F:glycerol channel activity"/>
    <property type="evidence" value="ECO:0007669"/>
    <property type="project" value="TreeGrafter"/>
</dbReference>
<evidence type="ECO:0000256" key="5">
    <source>
        <dbReference type="ARBA" id="ARBA00022989"/>
    </source>
</evidence>
<dbReference type="InterPro" id="IPR000425">
    <property type="entry name" value="MIP"/>
</dbReference>
<dbReference type="Gene3D" id="1.20.1080.10">
    <property type="entry name" value="Glycerol uptake facilitator protein"/>
    <property type="match status" value="1"/>
</dbReference>
<dbReference type="SUPFAM" id="SSF81338">
    <property type="entry name" value="Aquaporin-like"/>
    <property type="match status" value="1"/>
</dbReference>
<dbReference type="InterPro" id="IPR023271">
    <property type="entry name" value="Aquaporin-like"/>
</dbReference>
<dbReference type="InterPro" id="IPR022357">
    <property type="entry name" value="MIP_CS"/>
</dbReference>